<name>A0A396HUR0_MEDTR</name>
<dbReference type="GO" id="GO:0016020">
    <property type="term" value="C:membrane"/>
    <property type="evidence" value="ECO:0007669"/>
    <property type="project" value="UniProtKB-SubCell"/>
</dbReference>
<organism evidence="9">
    <name type="scientific">Medicago truncatula</name>
    <name type="common">Barrel medic</name>
    <name type="synonym">Medicago tribuloides</name>
    <dbReference type="NCBI Taxonomy" id="3880"/>
    <lineage>
        <taxon>Eukaryota</taxon>
        <taxon>Viridiplantae</taxon>
        <taxon>Streptophyta</taxon>
        <taxon>Embryophyta</taxon>
        <taxon>Tracheophyta</taxon>
        <taxon>Spermatophyta</taxon>
        <taxon>Magnoliopsida</taxon>
        <taxon>eudicotyledons</taxon>
        <taxon>Gunneridae</taxon>
        <taxon>Pentapetalae</taxon>
        <taxon>rosids</taxon>
        <taxon>fabids</taxon>
        <taxon>Fabales</taxon>
        <taxon>Fabaceae</taxon>
        <taxon>Papilionoideae</taxon>
        <taxon>50 kb inversion clade</taxon>
        <taxon>NPAAA clade</taxon>
        <taxon>Hologalegina</taxon>
        <taxon>IRL clade</taxon>
        <taxon>Trifolieae</taxon>
        <taxon>Medicago</taxon>
    </lineage>
</organism>
<keyword evidence="2" id="KW-0812">Transmembrane</keyword>
<evidence type="ECO:0000313" key="9">
    <source>
        <dbReference type="EMBL" id="RHN57086.1"/>
    </source>
</evidence>
<dbReference type="SUPFAM" id="SSF52058">
    <property type="entry name" value="L domain-like"/>
    <property type="match status" value="1"/>
</dbReference>
<keyword evidence="5" id="KW-0472">Membrane</keyword>
<dbReference type="EC" id="2.7.10.1" evidence="9"/>
<dbReference type="AlphaFoldDB" id="A0A396HUR0"/>
<keyword evidence="3 8" id="KW-0732">Signal</keyword>
<dbReference type="Gene3D" id="3.80.10.10">
    <property type="entry name" value="Ribonuclease Inhibitor"/>
    <property type="match status" value="1"/>
</dbReference>
<dbReference type="Gramene" id="rna32582">
    <property type="protein sequence ID" value="RHN57086.1"/>
    <property type="gene ID" value="gene32582"/>
</dbReference>
<dbReference type="EMBL" id="PSQE01000005">
    <property type="protein sequence ID" value="RHN57086.1"/>
    <property type="molecule type" value="Genomic_DNA"/>
</dbReference>
<comment type="subcellular location">
    <subcellularLocation>
        <location evidence="1">Membrane</location>
        <topology evidence="1">Single-pass type I membrane protein</topology>
    </subcellularLocation>
</comment>
<dbReference type="InterPro" id="IPR001611">
    <property type="entry name" value="Leu-rich_rpt"/>
</dbReference>
<keyword evidence="6 9" id="KW-0675">Receptor</keyword>
<protein>
    <submittedName>
        <fullName evidence="9">Putative receptor protein-tyrosine kinase</fullName>
        <ecNumber evidence="9">2.7.10.1</ecNumber>
    </submittedName>
</protein>
<evidence type="ECO:0000256" key="6">
    <source>
        <dbReference type="ARBA" id="ARBA00023170"/>
    </source>
</evidence>
<dbReference type="Pfam" id="PF00560">
    <property type="entry name" value="LRR_1"/>
    <property type="match status" value="2"/>
</dbReference>
<keyword evidence="9" id="KW-0418">Kinase</keyword>
<proteinExistence type="predicted"/>
<dbReference type="InterPro" id="IPR032675">
    <property type="entry name" value="LRR_dom_sf"/>
</dbReference>
<comment type="caution">
    <text evidence="9">The sequence shown here is derived from an EMBL/GenBank/DDBJ whole genome shotgun (WGS) entry which is preliminary data.</text>
</comment>
<sequence>MMSTVGSMKLVGTIYVLLQLELLLSNYCGVVVAKHVGLGCIEKERHGLLQLKAGLRDCCEWKGVVCSNQTGHVEVLDVNGDQFGPFRGEINASLIELRYLKYLNLGLNQIRNNVLEGEIPHQLGNLSHLQHLDLSSNHLVGAIPHQLGSLLNLQVFHLEYNLGLKFHDKNPAGGEWLSNLTLLTHLDLSWSQKYLEVVDISDAGITDAVPVWFWTQGTDIRFLNISYNNITGQIPNLPVRFPEFFQSILD</sequence>
<evidence type="ECO:0000256" key="8">
    <source>
        <dbReference type="SAM" id="SignalP"/>
    </source>
</evidence>
<evidence type="ECO:0000256" key="7">
    <source>
        <dbReference type="ARBA" id="ARBA00023180"/>
    </source>
</evidence>
<dbReference type="GO" id="GO:0004714">
    <property type="term" value="F:transmembrane receptor protein tyrosine kinase activity"/>
    <property type="evidence" value="ECO:0007669"/>
    <property type="project" value="UniProtKB-EC"/>
</dbReference>
<feature type="signal peptide" evidence="8">
    <location>
        <begin position="1"/>
        <end position="33"/>
    </location>
</feature>
<reference evidence="9" key="1">
    <citation type="journal article" date="2018" name="Nat. Plants">
        <title>Whole-genome landscape of Medicago truncatula symbiotic genes.</title>
        <authorList>
            <person name="Pecrix Y."/>
            <person name="Gamas P."/>
            <person name="Carrere S."/>
        </authorList>
    </citation>
    <scope>NUCLEOTIDE SEQUENCE</scope>
    <source>
        <tissue evidence="9">Leaves</tissue>
    </source>
</reference>
<dbReference type="Pfam" id="PF13516">
    <property type="entry name" value="LRR_6"/>
    <property type="match status" value="1"/>
</dbReference>
<feature type="chain" id="PRO_5017407072" evidence="8">
    <location>
        <begin position="34"/>
        <end position="250"/>
    </location>
</feature>
<dbReference type="InterPro" id="IPR046956">
    <property type="entry name" value="RLP23-like"/>
</dbReference>
<keyword evidence="7" id="KW-0325">Glycoprotein</keyword>
<dbReference type="PANTHER" id="PTHR48063:SF98">
    <property type="entry name" value="LRR RECEPTOR-LIKE SERINE_THREONINE-PROTEIN KINASE FLS2"/>
    <property type="match status" value="1"/>
</dbReference>
<evidence type="ECO:0000256" key="1">
    <source>
        <dbReference type="ARBA" id="ARBA00004479"/>
    </source>
</evidence>
<accession>A0A396HUR0</accession>
<evidence type="ECO:0000256" key="5">
    <source>
        <dbReference type="ARBA" id="ARBA00023136"/>
    </source>
</evidence>
<dbReference type="PANTHER" id="PTHR48063">
    <property type="entry name" value="LRR RECEPTOR-LIKE KINASE"/>
    <property type="match status" value="1"/>
</dbReference>
<gene>
    <name evidence="9" type="ORF">MtrunA17_Chr5g0436591</name>
</gene>
<evidence type="ECO:0000256" key="2">
    <source>
        <dbReference type="ARBA" id="ARBA00022692"/>
    </source>
</evidence>
<evidence type="ECO:0000256" key="4">
    <source>
        <dbReference type="ARBA" id="ARBA00022989"/>
    </source>
</evidence>
<keyword evidence="9" id="KW-0808">Transferase</keyword>
<keyword evidence="4" id="KW-1133">Transmembrane helix</keyword>
<dbReference type="Proteomes" id="UP000265566">
    <property type="component" value="Chromosome 5"/>
</dbReference>
<keyword evidence="9" id="KW-0829">Tyrosine-protein kinase</keyword>
<evidence type="ECO:0000256" key="3">
    <source>
        <dbReference type="ARBA" id="ARBA00022729"/>
    </source>
</evidence>